<dbReference type="STRING" id="5364.A0A5C3NHB7"/>
<keyword evidence="2" id="KW-1185">Reference proteome</keyword>
<reference evidence="1 2" key="1">
    <citation type="journal article" date="2019" name="Nat. Ecol. Evol.">
        <title>Megaphylogeny resolves global patterns of mushroom evolution.</title>
        <authorList>
            <person name="Varga T."/>
            <person name="Krizsan K."/>
            <person name="Foldi C."/>
            <person name="Dima B."/>
            <person name="Sanchez-Garcia M."/>
            <person name="Sanchez-Ramirez S."/>
            <person name="Szollosi G.J."/>
            <person name="Szarkandi J.G."/>
            <person name="Papp V."/>
            <person name="Albert L."/>
            <person name="Andreopoulos W."/>
            <person name="Angelini C."/>
            <person name="Antonin V."/>
            <person name="Barry K.W."/>
            <person name="Bougher N.L."/>
            <person name="Buchanan P."/>
            <person name="Buyck B."/>
            <person name="Bense V."/>
            <person name="Catcheside P."/>
            <person name="Chovatia M."/>
            <person name="Cooper J."/>
            <person name="Damon W."/>
            <person name="Desjardin D."/>
            <person name="Finy P."/>
            <person name="Geml J."/>
            <person name="Haridas S."/>
            <person name="Hughes K."/>
            <person name="Justo A."/>
            <person name="Karasinski D."/>
            <person name="Kautmanova I."/>
            <person name="Kiss B."/>
            <person name="Kocsube S."/>
            <person name="Kotiranta H."/>
            <person name="LaButti K.M."/>
            <person name="Lechner B.E."/>
            <person name="Liimatainen K."/>
            <person name="Lipzen A."/>
            <person name="Lukacs Z."/>
            <person name="Mihaltcheva S."/>
            <person name="Morgado L.N."/>
            <person name="Niskanen T."/>
            <person name="Noordeloos M.E."/>
            <person name="Ohm R.A."/>
            <person name="Ortiz-Santana B."/>
            <person name="Ovrebo C."/>
            <person name="Racz N."/>
            <person name="Riley R."/>
            <person name="Savchenko A."/>
            <person name="Shiryaev A."/>
            <person name="Soop K."/>
            <person name="Spirin V."/>
            <person name="Szebenyi C."/>
            <person name="Tomsovsky M."/>
            <person name="Tulloss R.E."/>
            <person name="Uehling J."/>
            <person name="Grigoriev I.V."/>
            <person name="Vagvolgyi C."/>
            <person name="Papp T."/>
            <person name="Martin F.M."/>
            <person name="Miettinen O."/>
            <person name="Hibbett D.S."/>
            <person name="Nagy L.G."/>
        </authorList>
    </citation>
    <scope>NUCLEOTIDE SEQUENCE [LARGE SCALE GENOMIC DNA]</scope>
    <source>
        <strain evidence="1 2">OMC1185</strain>
    </source>
</reference>
<dbReference type="OrthoDB" id="2595178at2759"/>
<accession>A0A5C3NHB7</accession>
<dbReference type="Gene3D" id="3.80.10.10">
    <property type="entry name" value="Ribonuclease Inhibitor"/>
    <property type="match status" value="1"/>
</dbReference>
<name>A0A5C3NHB7_9AGAM</name>
<protein>
    <recommendedName>
        <fullName evidence="3">F-box domain-containing protein</fullName>
    </recommendedName>
</protein>
<dbReference type="AlphaFoldDB" id="A0A5C3NHB7"/>
<sequence>MSVSHVSHAVLLTPRPFEDLDRAGRFMLVPLLPERPPPKTLPVEVWEQIIEDLLNDGNVCKLTGWKGTRTCRRDILLVCKTINNIALPIFYSRVHLNSLEALEKFTNHLHSSDERWDSLRRIPYSTPGRWVQRLDISSLKPASPREECDIDALLTQLFPLLPCLKELHFSPHVQTTGRVLDSLADSDARAHLMVLRGMKGAISPGSALAACRDPLVRVLRASRNMRELEVVGPGFDFSDPDLWEAGEPLPDTTFVPLDLPHLKTLTVLSTQSSPLLYALLHSPLPSLTSLTVTPYHDISYPTSLVSEFIQTHGQNLTSLSLYTPKSWPTILHTSPSTLLETSPNLRHLSLENPIPFLAFPSAVSGRAHPLKIISVPRPSAQFLSPLESILPSLPSLVAVRARDVHWLRKGISSRAQEAGVQGLMRDWKRRFSRRGIKILDADWKECLD</sequence>
<dbReference type="EMBL" id="ML213503">
    <property type="protein sequence ID" value="TFK56792.1"/>
    <property type="molecule type" value="Genomic_DNA"/>
</dbReference>
<dbReference type="Proteomes" id="UP000305948">
    <property type="component" value="Unassembled WGS sequence"/>
</dbReference>
<evidence type="ECO:0000313" key="2">
    <source>
        <dbReference type="Proteomes" id="UP000305948"/>
    </source>
</evidence>
<evidence type="ECO:0000313" key="1">
    <source>
        <dbReference type="EMBL" id="TFK56792.1"/>
    </source>
</evidence>
<proteinExistence type="predicted"/>
<gene>
    <name evidence="1" type="ORF">OE88DRAFT_1670268</name>
</gene>
<dbReference type="InterPro" id="IPR032675">
    <property type="entry name" value="LRR_dom_sf"/>
</dbReference>
<evidence type="ECO:0008006" key="3">
    <source>
        <dbReference type="Google" id="ProtNLM"/>
    </source>
</evidence>
<organism evidence="1 2">
    <name type="scientific">Heliocybe sulcata</name>
    <dbReference type="NCBI Taxonomy" id="5364"/>
    <lineage>
        <taxon>Eukaryota</taxon>
        <taxon>Fungi</taxon>
        <taxon>Dikarya</taxon>
        <taxon>Basidiomycota</taxon>
        <taxon>Agaricomycotina</taxon>
        <taxon>Agaricomycetes</taxon>
        <taxon>Gloeophyllales</taxon>
        <taxon>Gloeophyllaceae</taxon>
        <taxon>Heliocybe</taxon>
    </lineage>
</organism>